<accession>A0ABV0K5N1</accession>
<dbReference type="InterPro" id="IPR050245">
    <property type="entry name" value="PrsA_foldase"/>
</dbReference>
<feature type="domain" description="PpiC" evidence="7">
    <location>
        <begin position="126"/>
        <end position="214"/>
    </location>
</feature>
<dbReference type="EC" id="5.2.1.8" evidence="2"/>
<gene>
    <name evidence="8" type="ORF">NC992_14475</name>
</gene>
<dbReference type="InterPro" id="IPR000297">
    <property type="entry name" value="PPIase_PpiC"/>
</dbReference>
<evidence type="ECO:0000256" key="3">
    <source>
        <dbReference type="ARBA" id="ARBA00022729"/>
    </source>
</evidence>
<evidence type="ECO:0000313" key="9">
    <source>
        <dbReference type="Proteomes" id="UP001482513"/>
    </source>
</evidence>
<reference evidence="8 9" key="1">
    <citation type="submission" date="2022-04" db="EMBL/GenBank/DDBJ databases">
        <title>Positive selection, recombination, and allopatry shape intraspecific diversity of widespread and dominant cyanobacteria.</title>
        <authorList>
            <person name="Wei J."/>
            <person name="Shu W."/>
            <person name="Hu C."/>
        </authorList>
    </citation>
    <scope>NUCLEOTIDE SEQUENCE [LARGE SCALE GENOMIC DNA]</scope>
    <source>
        <strain evidence="8 9">DQ-A4</strain>
    </source>
</reference>
<evidence type="ECO:0000313" key="8">
    <source>
        <dbReference type="EMBL" id="MEP0948086.1"/>
    </source>
</evidence>
<evidence type="ECO:0000256" key="4">
    <source>
        <dbReference type="ARBA" id="ARBA00023110"/>
    </source>
</evidence>
<dbReference type="PROSITE" id="PS50198">
    <property type="entry name" value="PPIC_PPIASE_2"/>
    <property type="match status" value="1"/>
</dbReference>
<protein>
    <recommendedName>
        <fullName evidence="2">peptidylprolyl isomerase</fullName>
        <ecNumber evidence="2">5.2.1.8</ecNumber>
    </recommendedName>
</protein>
<keyword evidence="5 6" id="KW-0413">Isomerase</keyword>
<comment type="caution">
    <text evidence="8">The sequence shown here is derived from an EMBL/GenBank/DDBJ whole genome shotgun (WGS) entry which is preliminary data.</text>
</comment>
<dbReference type="GO" id="GO:0016853">
    <property type="term" value="F:isomerase activity"/>
    <property type="evidence" value="ECO:0007669"/>
    <property type="project" value="UniProtKB-KW"/>
</dbReference>
<evidence type="ECO:0000256" key="6">
    <source>
        <dbReference type="PROSITE-ProRule" id="PRU00278"/>
    </source>
</evidence>
<dbReference type="PANTHER" id="PTHR47245">
    <property type="entry name" value="PEPTIDYLPROLYL ISOMERASE"/>
    <property type="match status" value="1"/>
</dbReference>
<evidence type="ECO:0000256" key="2">
    <source>
        <dbReference type="ARBA" id="ARBA00013194"/>
    </source>
</evidence>
<dbReference type="Gene3D" id="3.10.50.40">
    <property type="match status" value="1"/>
</dbReference>
<dbReference type="Proteomes" id="UP001482513">
    <property type="component" value="Unassembled WGS sequence"/>
</dbReference>
<evidence type="ECO:0000256" key="5">
    <source>
        <dbReference type="ARBA" id="ARBA00023235"/>
    </source>
</evidence>
<keyword evidence="9" id="KW-1185">Reference proteome</keyword>
<evidence type="ECO:0000256" key="1">
    <source>
        <dbReference type="ARBA" id="ARBA00000971"/>
    </source>
</evidence>
<proteinExistence type="predicted"/>
<dbReference type="SUPFAM" id="SSF54534">
    <property type="entry name" value="FKBP-like"/>
    <property type="match status" value="1"/>
</dbReference>
<dbReference type="EMBL" id="JAMPKX010000006">
    <property type="protein sequence ID" value="MEP0948086.1"/>
    <property type="molecule type" value="Genomic_DNA"/>
</dbReference>
<dbReference type="InterPro" id="IPR046357">
    <property type="entry name" value="PPIase_dom_sf"/>
</dbReference>
<organism evidence="8 9">
    <name type="scientific">Leptolyngbya subtilissima DQ-A4</name>
    <dbReference type="NCBI Taxonomy" id="2933933"/>
    <lineage>
        <taxon>Bacteria</taxon>
        <taxon>Bacillati</taxon>
        <taxon>Cyanobacteriota</taxon>
        <taxon>Cyanophyceae</taxon>
        <taxon>Leptolyngbyales</taxon>
        <taxon>Leptolyngbyaceae</taxon>
        <taxon>Leptolyngbya group</taxon>
        <taxon>Leptolyngbya</taxon>
    </lineage>
</organism>
<dbReference type="PANTHER" id="PTHR47245:SF1">
    <property type="entry name" value="FOLDASE PROTEIN PRSA"/>
    <property type="match status" value="1"/>
</dbReference>
<evidence type="ECO:0000259" key="7">
    <source>
        <dbReference type="PROSITE" id="PS50198"/>
    </source>
</evidence>
<sequence>MNSPANPEPSPMLHIGDQVLTPADAVLRLQRYGMLPALIKELVIDQAIAATTLTLEQSAQALDQFLQANQVTTPEQQQGFLTQRGLAEDDLLALAQRARKLQQYKLDTWGHQVESYFLQRKGHLDRVLYSLIRTRDAGLAQELYFRIKDDGQPLADLARQYSEGQEAQTGGLIGPVELSVPHPALARILSISQPEQLWPPTRVGEWFVVVRLEKFLPARLDDATRQRLIDELFNTWLAEQVQRELQSNAISGVNSLPLNND</sequence>
<dbReference type="Pfam" id="PF00639">
    <property type="entry name" value="Rotamase"/>
    <property type="match status" value="1"/>
</dbReference>
<name>A0ABV0K5N1_9CYAN</name>
<dbReference type="RefSeq" id="WP_313887283.1">
    <property type="nucleotide sequence ID" value="NZ_JAMPKX010000006.1"/>
</dbReference>
<keyword evidence="3" id="KW-0732">Signal</keyword>
<comment type="catalytic activity">
    <reaction evidence="1">
        <text>[protein]-peptidylproline (omega=180) = [protein]-peptidylproline (omega=0)</text>
        <dbReference type="Rhea" id="RHEA:16237"/>
        <dbReference type="Rhea" id="RHEA-COMP:10747"/>
        <dbReference type="Rhea" id="RHEA-COMP:10748"/>
        <dbReference type="ChEBI" id="CHEBI:83833"/>
        <dbReference type="ChEBI" id="CHEBI:83834"/>
        <dbReference type="EC" id="5.2.1.8"/>
    </reaction>
</comment>
<keyword evidence="4 6" id="KW-0697">Rotamase</keyword>